<organism evidence="3">
    <name type="scientific">Arundo donax</name>
    <name type="common">Giant reed</name>
    <name type="synonym">Donax arundinaceus</name>
    <dbReference type="NCBI Taxonomy" id="35708"/>
    <lineage>
        <taxon>Eukaryota</taxon>
        <taxon>Viridiplantae</taxon>
        <taxon>Streptophyta</taxon>
        <taxon>Embryophyta</taxon>
        <taxon>Tracheophyta</taxon>
        <taxon>Spermatophyta</taxon>
        <taxon>Magnoliopsida</taxon>
        <taxon>Liliopsida</taxon>
        <taxon>Poales</taxon>
        <taxon>Poaceae</taxon>
        <taxon>PACMAD clade</taxon>
        <taxon>Arundinoideae</taxon>
        <taxon>Arundineae</taxon>
        <taxon>Arundo</taxon>
    </lineage>
</organism>
<accession>A0A0A9DYX1</accession>
<feature type="transmembrane region" description="Helical" evidence="1">
    <location>
        <begin position="99"/>
        <end position="121"/>
    </location>
</feature>
<evidence type="ECO:0000313" key="3">
    <source>
        <dbReference type="EMBL" id="JAD90875.1"/>
    </source>
</evidence>
<keyword evidence="1" id="KW-0812">Transmembrane</keyword>
<name>A0A0A9DYX1_ARUDO</name>
<dbReference type="EMBL" id="GBRH01207020">
    <property type="protein sequence ID" value="JAD90875.1"/>
    <property type="molecule type" value="Transcribed_RNA"/>
</dbReference>
<feature type="signal peptide" evidence="2">
    <location>
        <begin position="1"/>
        <end position="20"/>
    </location>
</feature>
<evidence type="ECO:0000256" key="2">
    <source>
        <dbReference type="SAM" id="SignalP"/>
    </source>
</evidence>
<protein>
    <submittedName>
        <fullName evidence="3">Uncharacterized protein</fullName>
    </submittedName>
</protein>
<keyword evidence="2" id="KW-0732">Signal</keyword>
<keyword evidence="1" id="KW-0472">Membrane</keyword>
<proteinExistence type="predicted"/>
<reference evidence="3" key="1">
    <citation type="submission" date="2014-09" db="EMBL/GenBank/DDBJ databases">
        <authorList>
            <person name="Magalhaes I.L.F."/>
            <person name="Oliveira U."/>
            <person name="Santos F.R."/>
            <person name="Vidigal T.H.D.A."/>
            <person name="Brescovit A.D."/>
            <person name="Santos A.J."/>
        </authorList>
    </citation>
    <scope>NUCLEOTIDE SEQUENCE</scope>
    <source>
        <tissue evidence="3">Shoot tissue taken approximately 20 cm above the soil surface</tissue>
    </source>
</reference>
<feature type="chain" id="PRO_5002043863" evidence="2">
    <location>
        <begin position="21"/>
        <end position="131"/>
    </location>
</feature>
<sequence>MIEDCSWVAVKVLCMELALGLWVQTQGQIREVVEEKGNPLFLLAPQMGLINPECTQQAILYRVCPFLRFLGLLIHSLMQFQPGRHCMGLLELFRLCLNLGVETLGPLVQILVVLLVAILLINRTLSKLWVG</sequence>
<evidence type="ECO:0000256" key="1">
    <source>
        <dbReference type="SAM" id="Phobius"/>
    </source>
</evidence>
<reference evidence="3" key="2">
    <citation type="journal article" date="2015" name="Data Brief">
        <title>Shoot transcriptome of the giant reed, Arundo donax.</title>
        <authorList>
            <person name="Barrero R.A."/>
            <person name="Guerrero F.D."/>
            <person name="Moolhuijzen P."/>
            <person name="Goolsby J.A."/>
            <person name="Tidwell J."/>
            <person name="Bellgard S.E."/>
            <person name="Bellgard M.I."/>
        </authorList>
    </citation>
    <scope>NUCLEOTIDE SEQUENCE</scope>
    <source>
        <tissue evidence="3">Shoot tissue taken approximately 20 cm above the soil surface</tissue>
    </source>
</reference>
<keyword evidence="1" id="KW-1133">Transmembrane helix</keyword>
<dbReference type="AlphaFoldDB" id="A0A0A9DYX1"/>